<reference evidence="3" key="1">
    <citation type="submission" date="2016-05" db="EMBL/GenBank/DDBJ databases">
        <authorList>
            <person name="Lavstsen T."/>
            <person name="Jespersen J.S."/>
        </authorList>
    </citation>
    <scope>NUCLEOTIDE SEQUENCE</scope>
    <source>
        <tissue evidence="3">Brain</tissue>
    </source>
</reference>
<reference evidence="3" key="2">
    <citation type="submission" date="2016-06" db="EMBL/GenBank/DDBJ databases">
        <title>The genome of a short-lived fish provides insights into sex chromosome evolution and the genetic control of aging.</title>
        <authorList>
            <person name="Reichwald K."/>
            <person name="Felder M."/>
            <person name="Petzold A."/>
            <person name="Koch P."/>
            <person name="Groth M."/>
            <person name="Platzer M."/>
        </authorList>
    </citation>
    <scope>NUCLEOTIDE SEQUENCE</scope>
    <source>
        <tissue evidence="3">Brain</tissue>
    </source>
</reference>
<evidence type="ECO:0000256" key="1">
    <source>
        <dbReference type="SAM" id="MobiDB-lite"/>
    </source>
</evidence>
<sequence>LSQQEQVIPQLMEQLTAANARYQHLESLVQQIHDRLPQQPIQPSPAEFQPSILLASAAPGSAHMEMNHFRLASSPPAVTYSEFTLTFGVTESLADTRKQLWSFSQGRRSVAEMSVEFRTLAARTSWNDDALIAAFTEALNDRVCDQLALCPEPRSLDELIRLAISIDRRHQELRRPSARYNESQFSDRSRQAAQRSPPESHAPEEPMQMGRNRLTQEERQHRL</sequence>
<proteinExistence type="predicted"/>
<evidence type="ECO:0000259" key="2">
    <source>
        <dbReference type="Pfam" id="PF03732"/>
    </source>
</evidence>
<feature type="non-terminal residue" evidence="3">
    <location>
        <position position="223"/>
    </location>
</feature>
<organism evidence="3">
    <name type="scientific">Nothobranchius rachovii</name>
    <name type="common">bluefin notho</name>
    <dbReference type="NCBI Taxonomy" id="451742"/>
    <lineage>
        <taxon>Eukaryota</taxon>
        <taxon>Metazoa</taxon>
        <taxon>Chordata</taxon>
        <taxon>Craniata</taxon>
        <taxon>Vertebrata</taxon>
        <taxon>Euteleostomi</taxon>
        <taxon>Actinopterygii</taxon>
        <taxon>Neopterygii</taxon>
        <taxon>Teleostei</taxon>
        <taxon>Neoteleostei</taxon>
        <taxon>Acanthomorphata</taxon>
        <taxon>Ovalentaria</taxon>
        <taxon>Atherinomorphae</taxon>
        <taxon>Cyprinodontiformes</taxon>
        <taxon>Nothobranchiidae</taxon>
        <taxon>Nothobranchius</taxon>
    </lineage>
</organism>
<feature type="non-terminal residue" evidence="3">
    <location>
        <position position="1"/>
    </location>
</feature>
<dbReference type="Pfam" id="PF03732">
    <property type="entry name" value="Retrotrans_gag"/>
    <property type="match status" value="1"/>
</dbReference>
<name>A0A1A8P1S4_9TELE</name>
<evidence type="ECO:0000313" key="3">
    <source>
        <dbReference type="EMBL" id="SBR74947.1"/>
    </source>
</evidence>
<protein>
    <recommendedName>
        <fullName evidence="2">Retrotransposon gag domain-containing protein</fullName>
    </recommendedName>
</protein>
<dbReference type="InterPro" id="IPR032567">
    <property type="entry name" value="RTL1-rel"/>
</dbReference>
<feature type="region of interest" description="Disordered" evidence="1">
    <location>
        <begin position="173"/>
        <end position="223"/>
    </location>
</feature>
<dbReference type="AlphaFoldDB" id="A0A1A8P1S4"/>
<feature type="compositionally biased region" description="Basic and acidic residues" evidence="1">
    <location>
        <begin position="214"/>
        <end position="223"/>
    </location>
</feature>
<dbReference type="PANTHER" id="PTHR15503:SF22">
    <property type="entry name" value="TRANSPOSON TY3-I GAG POLYPROTEIN"/>
    <property type="match status" value="1"/>
</dbReference>
<dbReference type="PANTHER" id="PTHR15503">
    <property type="entry name" value="LDOC1 RELATED"/>
    <property type="match status" value="1"/>
</dbReference>
<dbReference type="EMBL" id="HAEH01004831">
    <property type="protein sequence ID" value="SBR74947.1"/>
    <property type="molecule type" value="Transcribed_RNA"/>
</dbReference>
<feature type="domain" description="Retrotransposon gag" evidence="2">
    <location>
        <begin position="81"/>
        <end position="141"/>
    </location>
</feature>
<accession>A0A1A8P1S4</accession>
<dbReference type="InterPro" id="IPR005162">
    <property type="entry name" value="Retrotrans_gag_dom"/>
</dbReference>
<gene>
    <name evidence="3" type="primary">Nfu_g_1_025557</name>
</gene>